<feature type="region of interest" description="Disordered" evidence="1">
    <location>
        <begin position="132"/>
        <end position="159"/>
    </location>
</feature>
<dbReference type="HOGENOM" id="CLU_1448971_0_0_1"/>
<dbReference type="EMBL" id="BX284606">
    <property type="protein sequence ID" value="CCD71428.1"/>
    <property type="molecule type" value="Genomic_DNA"/>
</dbReference>
<dbReference type="PaxDb" id="6239-T22B2.6"/>
<dbReference type="Proteomes" id="UP000001940">
    <property type="component" value="Chromosome X"/>
</dbReference>
<evidence type="ECO:0000313" key="4">
    <source>
        <dbReference type="Proteomes" id="UP000001940"/>
    </source>
</evidence>
<dbReference type="CTD" id="188720"/>
<dbReference type="eggNOG" id="ENOG502THI4">
    <property type="taxonomic scope" value="Eukaryota"/>
</dbReference>
<dbReference type="AlphaFoldDB" id="O45192"/>
<dbReference type="RefSeq" id="NP_508677.2">
    <property type="nucleotide sequence ID" value="NM_076276.5"/>
</dbReference>
<name>O45192_CAEEL</name>
<dbReference type="GO" id="GO:0030968">
    <property type="term" value="P:endoplasmic reticulum unfolded protein response"/>
    <property type="evidence" value="ECO:0000318"/>
    <property type="project" value="GO_Central"/>
</dbReference>
<accession>O45192</accession>
<dbReference type="UCSC" id="T22B2.6">
    <property type="organism name" value="c. elegans"/>
</dbReference>
<dbReference type="OrthoDB" id="5862455at2759"/>
<dbReference type="GeneID" id="188720"/>
<feature type="signal peptide" evidence="2">
    <location>
        <begin position="1"/>
        <end position="15"/>
    </location>
</feature>
<dbReference type="WormBase" id="T22B2.6">
    <property type="protein sequence ID" value="CE42324"/>
    <property type="gene ID" value="WBGene00020670"/>
    <property type="gene designation" value="idpp-9"/>
</dbReference>
<evidence type="ECO:0000256" key="1">
    <source>
        <dbReference type="SAM" id="MobiDB-lite"/>
    </source>
</evidence>
<dbReference type="FunCoup" id="O45192">
    <property type="interactions" value="1558"/>
</dbReference>
<dbReference type="InParanoid" id="O45192"/>
<feature type="compositionally biased region" description="Pro residues" evidence="1">
    <location>
        <begin position="141"/>
        <end position="154"/>
    </location>
</feature>
<dbReference type="STRING" id="6239.T22B2.6.1"/>
<dbReference type="GO" id="GO:0005789">
    <property type="term" value="C:endoplasmic reticulum membrane"/>
    <property type="evidence" value="ECO:0000318"/>
    <property type="project" value="GO_Central"/>
</dbReference>
<proteinExistence type="predicted"/>
<evidence type="ECO:0000256" key="2">
    <source>
        <dbReference type="SAM" id="SignalP"/>
    </source>
</evidence>
<evidence type="ECO:0000313" key="5">
    <source>
        <dbReference type="WormBase" id="T22B2.6"/>
    </source>
</evidence>
<dbReference type="KEGG" id="cel:CELE_T22B2.6"/>
<organism evidence="3 4">
    <name type="scientific">Caenorhabditis elegans</name>
    <dbReference type="NCBI Taxonomy" id="6239"/>
    <lineage>
        <taxon>Eukaryota</taxon>
        <taxon>Metazoa</taxon>
        <taxon>Ecdysozoa</taxon>
        <taxon>Nematoda</taxon>
        <taxon>Chromadorea</taxon>
        <taxon>Rhabditida</taxon>
        <taxon>Rhabditina</taxon>
        <taxon>Rhabditomorpha</taxon>
        <taxon>Rhabditoidea</taxon>
        <taxon>Rhabditidae</taxon>
        <taxon>Peloderinae</taxon>
        <taxon>Caenorhabditis</taxon>
    </lineage>
</organism>
<gene>
    <name evidence="3 5" type="primary">idpp-9</name>
    <name evidence="3" type="ORF">CELE_T22B2.6</name>
    <name evidence="5" type="ORF">T22B2.6</name>
</gene>
<dbReference type="AGR" id="WB:WBGene00020670"/>
<reference evidence="3 4" key="1">
    <citation type="journal article" date="1998" name="Science">
        <title>Genome sequence of the nematode C. elegans: a platform for investigating biology.</title>
        <authorList>
            <consortium name="The C. elegans sequencing consortium"/>
            <person name="Sulson J.E."/>
            <person name="Waterston R."/>
        </authorList>
    </citation>
    <scope>NUCLEOTIDE SEQUENCE [LARGE SCALE GENOMIC DNA]</scope>
    <source>
        <strain evidence="3 4">Bristol N2</strain>
    </source>
</reference>
<feature type="chain" id="PRO_5012271783" evidence="2">
    <location>
        <begin position="16"/>
        <end position="206"/>
    </location>
</feature>
<keyword evidence="2" id="KW-0732">Signal</keyword>
<evidence type="ECO:0000313" key="3">
    <source>
        <dbReference type="EMBL" id="CCD71428.1"/>
    </source>
</evidence>
<protein>
    <submittedName>
        <fullName evidence="3">Intrinsically Disordered Protein, expressed in Pharynx</fullName>
    </submittedName>
</protein>
<dbReference type="Bgee" id="WBGene00020670">
    <property type="expression patterns" value="Expressed in material anatomical entity and 2 other cell types or tissues"/>
</dbReference>
<sequence>MIHNLLLICLPLAAAQIPVYLRAPALSAVAPIAQLQCSQQCMPSCLPSCLVAHYPSASGYQPYGSAVEEYPYQIRSSVAVAPVAPQPVVAPAPVAVSGYQPYGIAYYPVVPSCTAQCMPTCAPTCVDTPASSPVPQRDDLPTPPPETVPTPVPEVPTTTTPTDVVPCKCLIKITITQGDKVISKCGPNSCMCPPSYSQCGSNCCKA</sequence>
<dbReference type="OMA" id="PCKCLIK"/>
<keyword evidence="4" id="KW-1185">Reference proteome</keyword>